<dbReference type="Pfam" id="PF14436">
    <property type="entry name" value="EndoU_bacteria"/>
    <property type="match status" value="1"/>
</dbReference>
<feature type="domain" description="LXG" evidence="3">
    <location>
        <begin position="1"/>
        <end position="224"/>
    </location>
</feature>
<proteinExistence type="inferred from homology"/>
<keyword evidence="2" id="KW-0175">Coiled coil</keyword>
<dbReference type="RefSeq" id="WP_088270128.1">
    <property type="nucleotide sequence ID" value="NZ_BMKI01000004.1"/>
</dbReference>
<feature type="coiled-coil region" evidence="2">
    <location>
        <begin position="92"/>
        <end position="126"/>
    </location>
</feature>
<evidence type="ECO:0000259" key="3">
    <source>
        <dbReference type="PROSITE" id="PS51756"/>
    </source>
</evidence>
<gene>
    <name evidence="4" type="ORF">GCM10011573_22690</name>
</gene>
<evidence type="ECO:0000313" key="4">
    <source>
        <dbReference type="EMBL" id="GGC92557.1"/>
    </source>
</evidence>
<reference evidence="5" key="1">
    <citation type="journal article" date="2019" name="Int. J. Syst. Evol. Microbiol.">
        <title>The Global Catalogue of Microorganisms (GCM) 10K type strain sequencing project: providing services to taxonomists for standard genome sequencing and annotation.</title>
        <authorList>
            <consortium name="The Broad Institute Genomics Platform"/>
            <consortium name="The Broad Institute Genome Sequencing Center for Infectious Disease"/>
            <person name="Wu L."/>
            <person name="Ma J."/>
        </authorList>
    </citation>
    <scope>NUCLEOTIDE SEQUENCE [LARGE SCALE GENOMIC DNA]</scope>
    <source>
        <strain evidence="5">CGMCC 1.15942</strain>
    </source>
</reference>
<comment type="caution">
    <text evidence="4">The sequence shown here is derived from an EMBL/GenBank/DDBJ whole genome shotgun (WGS) entry which is preliminary data.</text>
</comment>
<evidence type="ECO:0000256" key="1">
    <source>
        <dbReference type="ARBA" id="ARBA00034117"/>
    </source>
</evidence>
<dbReference type="InterPro" id="IPR006829">
    <property type="entry name" value="LXG_dom"/>
</dbReference>
<evidence type="ECO:0000313" key="5">
    <source>
        <dbReference type="Proteomes" id="UP000630615"/>
    </source>
</evidence>
<dbReference type="Proteomes" id="UP000630615">
    <property type="component" value="Unassembled WGS sequence"/>
</dbReference>
<name>A0ABQ1PAK2_9ENTE</name>
<dbReference type="Pfam" id="PF04740">
    <property type="entry name" value="LXG"/>
    <property type="match status" value="1"/>
</dbReference>
<organism evidence="4 5">
    <name type="scientific">Enterococcus wangshanyuanii</name>
    <dbReference type="NCBI Taxonomy" id="2005703"/>
    <lineage>
        <taxon>Bacteria</taxon>
        <taxon>Bacillati</taxon>
        <taxon>Bacillota</taxon>
        <taxon>Bacilli</taxon>
        <taxon>Lactobacillales</taxon>
        <taxon>Enterococcaceae</taxon>
        <taxon>Enterococcus</taxon>
    </lineage>
</organism>
<sequence length="511" mass="56799">MPKFRYTEWQNVASEVQTLRLTVLDQLNSFKEAQQAFQRAGKLSGTGWDSTKRYFDAYSEVSTTVGNALNTLDDAITSYLSAFTSEVGPAENDLDTAKMEGLKAELRRLQAENDVIMEALAKAFEDVPFVNQFFNKQSMLGTAKKIEILEKYSAFEAAHGSDFSDAQTVIASIAEGLAFLGSAGNFSGGKDGYKTIDFKNQKWYKALKDFNKAQPKDRIDVVIKELSNGVEYQIYRNGKLDVQRTKELHELFRVHNVELFKEYGPEIFKILTNIDDIEILLAKDSTTMQRSSSGVFLLLAVLPIDRVKDILKSAKLLRNGDYTLDAIKLTAKEWETLKEFEKSADVVKTVDRGKDVGKVSGVNDFKFGKNVKNHLKNVGNINTKKGIVGGHNLDEFNSALRSQGVSLDDLTISKKSHPSIAGIYEIEYRIPKKDITGGIAKPISYKNIDTPKTVYDPSVFSETEIYNLGVEAMQNGKIIGGRVEGTASNGLGFIGYLDEAGNVKNFFPILD</sequence>
<dbReference type="InterPro" id="IPR029501">
    <property type="entry name" value="EndoU_bac"/>
</dbReference>
<keyword evidence="5" id="KW-1185">Reference proteome</keyword>
<dbReference type="EMBL" id="BMKI01000004">
    <property type="protein sequence ID" value="GGC92557.1"/>
    <property type="molecule type" value="Genomic_DNA"/>
</dbReference>
<dbReference type="PROSITE" id="PS51756">
    <property type="entry name" value="LXG"/>
    <property type="match status" value="1"/>
</dbReference>
<protein>
    <recommendedName>
        <fullName evidence="3">LXG domain-containing protein</fullName>
    </recommendedName>
</protein>
<comment type="similarity">
    <text evidence="1">In the N-terminal section; belongs to the LXG family.</text>
</comment>
<evidence type="ECO:0000256" key="2">
    <source>
        <dbReference type="SAM" id="Coils"/>
    </source>
</evidence>
<accession>A0ABQ1PAK2</accession>
<dbReference type="CDD" id="cd20686">
    <property type="entry name" value="CdiA-CT_Ec-like"/>
    <property type="match status" value="1"/>
</dbReference>